<dbReference type="Proteomes" id="UP000752696">
    <property type="component" value="Unassembled WGS sequence"/>
</dbReference>
<name>A0A6V7HLX7_9HYME</name>
<accession>A0A6V7HLX7</accession>
<reference evidence="1" key="1">
    <citation type="submission" date="2020-07" db="EMBL/GenBank/DDBJ databases">
        <authorList>
            <person name="Nazaruddin N."/>
        </authorList>
    </citation>
    <scope>NUCLEOTIDE SEQUENCE</scope>
</reference>
<dbReference type="EMBL" id="CAJDYZ010013035">
    <property type="protein sequence ID" value="CAD1480898.1"/>
    <property type="molecule type" value="Genomic_DNA"/>
</dbReference>
<sequence>YTYMLPMINRYETIKRDEREEKEIEFGVSFASMLDILPFPSSPQRDRTKAQFPGLTRSQWQHCVFVGSAVGYAARRLHRNR</sequence>
<dbReference type="AlphaFoldDB" id="A0A6V7HLX7"/>
<evidence type="ECO:0000313" key="1">
    <source>
        <dbReference type="EMBL" id="CAD1480898.1"/>
    </source>
</evidence>
<feature type="non-terminal residue" evidence="1">
    <location>
        <position position="1"/>
    </location>
</feature>
<gene>
    <name evidence="1" type="ORF">MHI_LOCUS969897</name>
</gene>
<protein>
    <submittedName>
        <fullName evidence="1">Uncharacterized protein</fullName>
    </submittedName>
</protein>
<keyword evidence="2" id="KW-1185">Reference proteome</keyword>
<comment type="caution">
    <text evidence="1">The sequence shown here is derived from an EMBL/GenBank/DDBJ whole genome shotgun (WGS) entry which is preliminary data.</text>
</comment>
<proteinExistence type="predicted"/>
<organism evidence="1 2">
    <name type="scientific">Heterotrigona itama</name>
    <dbReference type="NCBI Taxonomy" id="395501"/>
    <lineage>
        <taxon>Eukaryota</taxon>
        <taxon>Metazoa</taxon>
        <taxon>Ecdysozoa</taxon>
        <taxon>Arthropoda</taxon>
        <taxon>Hexapoda</taxon>
        <taxon>Insecta</taxon>
        <taxon>Pterygota</taxon>
        <taxon>Neoptera</taxon>
        <taxon>Endopterygota</taxon>
        <taxon>Hymenoptera</taxon>
        <taxon>Apocrita</taxon>
        <taxon>Aculeata</taxon>
        <taxon>Apoidea</taxon>
        <taxon>Anthophila</taxon>
        <taxon>Apidae</taxon>
        <taxon>Heterotrigona</taxon>
    </lineage>
</organism>
<evidence type="ECO:0000313" key="2">
    <source>
        <dbReference type="Proteomes" id="UP000752696"/>
    </source>
</evidence>